<dbReference type="Proteomes" id="UP000315017">
    <property type="component" value="Chromosome"/>
</dbReference>
<protein>
    <recommendedName>
        <fullName evidence="7">NADH-quinone oxidoreductase subunit</fullName>
        <ecNumber evidence="7">7.1.1.-</ecNumber>
    </recommendedName>
</protein>
<keyword evidence="7" id="KW-0874">Quinone</keyword>
<reference evidence="9 10" key="1">
    <citation type="submission" date="2019-02" db="EMBL/GenBank/DDBJ databases">
        <title>Deep-cultivation of Planctomycetes and their phenomic and genomic characterization uncovers novel biology.</title>
        <authorList>
            <person name="Wiegand S."/>
            <person name="Jogler M."/>
            <person name="Boedeker C."/>
            <person name="Pinto D."/>
            <person name="Vollmers J."/>
            <person name="Rivas-Marin E."/>
            <person name="Kohn T."/>
            <person name="Peeters S.H."/>
            <person name="Heuer A."/>
            <person name="Rast P."/>
            <person name="Oberbeckmann S."/>
            <person name="Bunk B."/>
            <person name="Jeske O."/>
            <person name="Meyerdierks A."/>
            <person name="Storesund J.E."/>
            <person name="Kallscheuer N."/>
            <person name="Luecker S."/>
            <person name="Lage O.M."/>
            <person name="Pohl T."/>
            <person name="Merkel B.J."/>
            <person name="Hornburger P."/>
            <person name="Mueller R.-W."/>
            <person name="Bruemmer F."/>
            <person name="Labrenz M."/>
            <person name="Spormann A.M."/>
            <person name="Op den Camp H."/>
            <person name="Overmann J."/>
            <person name="Amann R."/>
            <person name="Jetten M.S.M."/>
            <person name="Mascher T."/>
            <person name="Medema M.H."/>
            <person name="Devos D.P."/>
            <person name="Kaster A.-K."/>
            <person name="Ovreas L."/>
            <person name="Rohde M."/>
            <person name="Galperin M.Y."/>
            <person name="Jogler C."/>
        </authorList>
    </citation>
    <scope>NUCLEOTIDE SEQUENCE [LARGE SCALE GENOMIC DNA]</scope>
    <source>
        <strain evidence="9 10">ETA_A8</strain>
    </source>
</reference>
<comment type="subcellular location">
    <subcellularLocation>
        <location evidence="7">Cell membrane</location>
        <topology evidence="7">Multi-pass membrane protein</topology>
    </subcellularLocation>
    <subcellularLocation>
        <location evidence="1">Membrane</location>
    </subcellularLocation>
</comment>
<evidence type="ECO:0000313" key="9">
    <source>
        <dbReference type="EMBL" id="QDU29530.1"/>
    </source>
</evidence>
<evidence type="ECO:0000256" key="6">
    <source>
        <dbReference type="ARBA" id="ARBA00023136"/>
    </source>
</evidence>
<dbReference type="InterPro" id="IPR000440">
    <property type="entry name" value="NADH_UbQ/plastoQ_OxRdtase_su3"/>
</dbReference>
<dbReference type="EMBL" id="CP036274">
    <property type="protein sequence ID" value="QDU29530.1"/>
    <property type="molecule type" value="Genomic_DNA"/>
</dbReference>
<dbReference type="OrthoDB" id="9791970at2"/>
<accession>A0A517YH17</accession>
<gene>
    <name evidence="9" type="primary">ndhC_2</name>
    <name evidence="9" type="ORF">ETAA8_46440</name>
</gene>
<evidence type="ECO:0000313" key="10">
    <source>
        <dbReference type="Proteomes" id="UP000315017"/>
    </source>
</evidence>
<comment type="function">
    <text evidence="7">NDH-1 shuttles electrons from NADH, via FMN and iron-sulfur (Fe-S) centers, to quinones in the respiratory chain.</text>
</comment>
<comment type="catalytic activity">
    <reaction evidence="7">
        <text>a quinone + NADH + 5 H(+)(in) = a quinol + NAD(+) + 4 H(+)(out)</text>
        <dbReference type="Rhea" id="RHEA:57888"/>
        <dbReference type="ChEBI" id="CHEBI:15378"/>
        <dbReference type="ChEBI" id="CHEBI:24646"/>
        <dbReference type="ChEBI" id="CHEBI:57540"/>
        <dbReference type="ChEBI" id="CHEBI:57945"/>
        <dbReference type="ChEBI" id="CHEBI:132124"/>
    </reaction>
</comment>
<keyword evidence="9" id="KW-0560">Oxidoreductase</keyword>
<dbReference type="InterPro" id="IPR038430">
    <property type="entry name" value="NDAH_ubi_oxred_su3_sf"/>
</dbReference>
<dbReference type="GO" id="GO:0048038">
    <property type="term" value="F:quinone binding"/>
    <property type="evidence" value="ECO:0007669"/>
    <property type="project" value="UniProtKB-KW"/>
</dbReference>
<evidence type="ECO:0000256" key="8">
    <source>
        <dbReference type="SAM" id="Phobius"/>
    </source>
</evidence>
<feature type="transmembrane region" description="Helical" evidence="8">
    <location>
        <begin position="12"/>
        <end position="31"/>
    </location>
</feature>
<dbReference type="RefSeq" id="WP_145093472.1">
    <property type="nucleotide sequence ID" value="NZ_CP036274.1"/>
</dbReference>
<dbReference type="PANTHER" id="PTHR11058:SF9">
    <property type="entry name" value="NADH-UBIQUINONE OXIDOREDUCTASE CHAIN 3"/>
    <property type="match status" value="1"/>
</dbReference>
<keyword evidence="10" id="KW-1185">Reference proteome</keyword>
<dbReference type="KEGG" id="aagg:ETAA8_46440"/>
<dbReference type="EC" id="7.1.1.-" evidence="7"/>
<proteinExistence type="inferred from homology"/>
<evidence type="ECO:0000256" key="4">
    <source>
        <dbReference type="ARBA" id="ARBA00022692"/>
    </source>
</evidence>
<dbReference type="Pfam" id="PF00507">
    <property type="entry name" value="Oxidored_q4"/>
    <property type="match status" value="2"/>
</dbReference>
<keyword evidence="6 8" id="KW-0472">Membrane</keyword>
<evidence type="ECO:0000256" key="7">
    <source>
        <dbReference type="RuleBase" id="RU003639"/>
    </source>
</evidence>
<dbReference type="GO" id="GO:0008137">
    <property type="term" value="F:NADH dehydrogenase (ubiquinone) activity"/>
    <property type="evidence" value="ECO:0007669"/>
    <property type="project" value="InterPro"/>
</dbReference>
<feature type="transmembrane region" description="Helical" evidence="8">
    <location>
        <begin position="163"/>
        <end position="186"/>
    </location>
</feature>
<dbReference type="Gene3D" id="1.20.58.1610">
    <property type="entry name" value="NADH:ubiquinone/plastoquinone oxidoreductase, chain 3"/>
    <property type="match status" value="2"/>
</dbReference>
<dbReference type="GO" id="GO:0016491">
    <property type="term" value="F:oxidoreductase activity"/>
    <property type="evidence" value="ECO:0007669"/>
    <property type="project" value="UniProtKB-KW"/>
</dbReference>
<dbReference type="AlphaFoldDB" id="A0A517YH17"/>
<comment type="similarity">
    <text evidence="2 7">Belongs to the complex I subunit 3 family.</text>
</comment>
<evidence type="ECO:0000256" key="2">
    <source>
        <dbReference type="ARBA" id="ARBA00008472"/>
    </source>
</evidence>
<sequence>MSAIASSVNIVAYLALFSGAGIIFLFVNLLVGRFLRPSDPHAEKLEIYECGEPTIGSSFVQFDLRFYVVALLFIIFDVEVAFFFPWAATFGKATNAMREEFIVVNRVDGQLVLTPQATDLYREMGVRQPTVPTEVPASLVNVVTSTDPIDRSSDVIHEGMRQLGLVTVVDIGAFFAILMIGFAYVWKRGDLDWVRAVSQERGKQALARTPQSDPLDDAQYLSA</sequence>
<keyword evidence="7" id="KW-0520">NAD</keyword>
<evidence type="ECO:0000256" key="1">
    <source>
        <dbReference type="ARBA" id="ARBA00004370"/>
    </source>
</evidence>
<dbReference type="PANTHER" id="PTHR11058">
    <property type="entry name" value="NADH-UBIQUINONE OXIDOREDUCTASE CHAIN 3"/>
    <property type="match status" value="1"/>
</dbReference>
<feature type="transmembrane region" description="Helical" evidence="8">
    <location>
        <begin position="66"/>
        <end position="88"/>
    </location>
</feature>
<evidence type="ECO:0000256" key="5">
    <source>
        <dbReference type="ARBA" id="ARBA00022989"/>
    </source>
</evidence>
<evidence type="ECO:0000256" key="3">
    <source>
        <dbReference type="ARBA" id="ARBA00022448"/>
    </source>
</evidence>
<name>A0A517YH17_9BACT</name>
<keyword evidence="3" id="KW-0813">Transport</keyword>
<keyword evidence="4 7" id="KW-0812">Transmembrane</keyword>
<keyword evidence="5 8" id="KW-1133">Transmembrane helix</keyword>
<dbReference type="GO" id="GO:0005886">
    <property type="term" value="C:plasma membrane"/>
    <property type="evidence" value="ECO:0007669"/>
    <property type="project" value="UniProtKB-SubCell"/>
</dbReference>
<organism evidence="9 10">
    <name type="scientific">Anatilimnocola aggregata</name>
    <dbReference type="NCBI Taxonomy" id="2528021"/>
    <lineage>
        <taxon>Bacteria</taxon>
        <taxon>Pseudomonadati</taxon>
        <taxon>Planctomycetota</taxon>
        <taxon>Planctomycetia</taxon>
        <taxon>Pirellulales</taxon>
        <taxon>Pirellulaceae</taxon>
        <taxon>Anatilimnocola</taxon>
    </lineage>
</organism>
<dbReference type="GO" id="GO:0030964">
    <property type="term" value="C:NADH dehydrogenase complex"/>
    <property type="evidence" value="ECO:0007669"/>
    <property type="project" value="TreeGrafter"/>
</dbReference>